<evidence type="ECO:0000256" key="8">
    <source>
        <dbReference type="ARBA" id="ARBA00022989"/>
    </source>
</evidence>
<evidence type="ECO:0000256" key="11">
    <source>
        <dbReference type="RuleBase" id="RU362031"/>
    </source>
</evidence>
<keyword evidence="6 11" id="KW-0378">Hydrolase</keyword>
<dbReference type="Proteomes" id="UP000184532">
    <property type="component" value="Unassembled WGS sequence"/>
</dbReference>
<comment type="subcellular location">
    <subcellularLocation>
        <location evidence="2">Membrane</location>
        <topology evidence="2">Multi-pass membrane protein</topology>
    </subcellularLocation>
</comment>
<dbReference type="GO" id="GO:0004222">
    <property type="term" value="F:metalloendopeptidase activity"/>
    <property type="evidence" value="ECO:0007669"/>
    <property type="project" value="InterPro"/>
</dbReference>
<comment type="similarity">
    <text evidence="3 11">Belongs to the peptidase M50B family.</text>
</comment>
<evidence type="ECO:0000256" key="6">
    <source>
        <dbReference type="ARBA" id="ARBA00022801"/>
    </source>
</evidence>
<dbReference type="GO" id="GO:0046872">
    <property type="term" value="F:metal ion binding"/>
    <property type="evidence" value="ECO:0007669"/>
    <property type="project" value="UniProtKB-KW"/>
</dbReference>
<dbReference type="SUPFAM" id="SSF50156">
    <property type="entry name" value="PDZ domain-like"/>
    <property type="match status" value="2"/>
</dbReference>
<keyword evidence="14" id="KW-1185">Reference proteome</keyword>
<evidence type="ECO:0000256" key="1">
    <source>
        <dbReference type="ARBA" id="ARBA00001947"/>
    </source>
</evidence>
<evidence type="ECO:0000313" key="13">
    <source>
        <dbReference type="EMBL" id="SHG75245.1"/>
    </source>
</evidence>
<feature type="domain" description="Peptidase M50" evidence="12">
    <location>
        <begin position="9"/>
        <end position="427"/>
    </location>
</feature>
<dbReference type="InterPro" id="IPR004387">
    <property type="entry name" value="Pept_M50_Zn"/>
</dbReference>
<proteinExistence type="inferred from homology"/>
<dbReference type="EMBL" id="FQWL01000003">
    <property type="protein sequence ID" value="SHG75245.1"/>
    <property type="molecule type" value="Genomic_DNA"/>
</dbReference>
<keyword evidence="7 11" id="KW-0862">Zinc</keyword>
<feature type="transmembrane region" description="Helical" evidence="11">
    <location>
        <begin position="7"/>
        <end position="27"/>
    </location>
</feature>
<keyword evidence="5 11" id="KW-0812">Transmembrane</keyword>
<evidence type="ECO:0000256" key="3">
    <source>
        <dbReference type="ARBA" id="ARBA00007931"/>
    </source>
</evidence>
<dbReference type="GO" id="GO:0006508">
    <property type="term" value="P:proteolysis"/>
    <property type="evidence" value="ECO:0007669"/>
    <property type="project" value="UniProtKB-KW"/>
</dbReference>
<sequence>MGLFTQIIMFVLIISILVILHELGHFIPAKYFKTKVEKFYLFFDVKFSLFKKKIGETVYGIGWLPLGGYVKIAGMIDESMDTDQMKEEPKPWEFRSKPAWQRLIIMLGGVTVNFLLAWVIYTFTFYNNGETYIPVNKIEYGLHVDPVSEKIGLRTGDKILEVDGKKVEKLDRYLSMDILFGDEIKVLRDGEEKLVALSDEGKKAALESRGRQFIVPRHTSLVIGYVLDSSNAKNAGIEVGDKFERINNQKLKFWDEVVSQIDNNRGDSINIELTRDGKPLSLNIQVPDSLPLGIIPNNTLAQQELSITKEFGFFSAIPRGFMETINVLVRQVKQFKLIFNPIIKGYKQVKGPIGIVEMMPTSWDWGFFWGFMAMFSVWLAFINVLPIPALDGGHVMFLLYEMFSGRPPSQKVLERGQIVGFVILMGLMLVVFGNDIWNIIKRFI</sequence>
<keyword evidence="9 11" id="KW-0482">Metalloprotease</keyword>
<dbReference type="RefSeq" id="WP_073179811.1">
    <property type="nucleotide sequence ID" value="NZ_FQWL01000003.1"/>
</dbReference>
<dbReference type="GO" id="GO:0016020">
    <property type="term" value="C:membrane"/>
    <property type="evidence" value="ECO:0007669"/>
    <property type="project" value="UniProtKB-SubCell"/>
</dbReference>
<dbReference type="PANTHER" id="PTHR42837">
    <property type="entry name" value="REGULATOR OF SIGMA-E PROTEASE RSEP"/>
    <property type="match status" value="1"/>
</dbReference>
<dbReference type="NCBIfam" id="TIGR00054">
    <property type="entry name" value="RIP metalloprotease RseP"/>
    <property type="match status" value="1"/>
</dbReference>
<dbReference type="AlphaFoldDB" id="A0A1M5MDB2"/>
<dbReference type="CDD" id="cd06163">
    <property type="entry name" value="S2P-M50_PDZ_RseP-like"/>
    <property type="match status" value="2"/>
</dbReference>
<feature type="transmembrane region" description="Helical" evidence="11">
    <location>
        <begin position="99"/>
        <end position="121"/>
    </location>
</feature>
<dbReference type="Gene3D" id="2.30.42.10">
    <property type="match status" value="1"/>
</dbReference>
<dbReference type="STRING" id="570519.SAMN04488116_2391"/>
<evidence type="ECO:0000313" key="14">
    <source>
        <dbReference type="Proteomes" id="UP000184532"/>
    </source>
</evidence>
<evidence type="ECO:0000256" key="4">
    <source>
        <dbReference type="ARBA" id="ARBA00022670"/>
    </source>
</evidence>
<reference evidence="14" key="1">
    <citation type="submission" date="2016-11" db="EMBL/GenBank/DDBJ databases">
        <authorList>
            <person name="Varghese N."/>
            <person name="Submissions S."/>
        </authorList>
    </citation>
    <scope>NUCLEOTIDE SEQUENCE [LARGE SCALE GENOMIC DNA]</scope>
    <source>
        <strain evidence="14">DSM 22638</strain>
    </source>
</reference>
<accession>A0A1M5MDB2</accession>
<keyword evidence="4 13" id="KW-0645">Protease</keyword>
<dbReference type="InterPro" id="IPR036034">
    <property type="entry name" value="PDZ_sf"/>
</dbReference>
<evidence type="ECO:0000256" key="10">
    <source>
        <dbReference type="ARBA" id="ARBA00023136"/>
    </source>
</evidence>
<name>A0A1M5MDB2_9FLAO</name>
<keyword evidence="10 11" id="KW-0472">Membrane</keyword>
<gene>
    <name evidence="13" type="ORF">SAMN04488116_2391</name>
</gene>
<dbReference type="Pfam" id="PF02163">
    <property type="entry name" value="Peptidase_M50"/>
    <property type="match status" value="1"/>
</dbReference>
<organism evidence="13 14">
    <name type="scientific">Flagellimonas flava</name>
    <dbReference type="NCBI Taxonomy" id="570519"/>
    <lineage>
        <taxon>Bacteria</taxon>
        <taxon>Pseudomonadati</taxon>
        <taxon>Bacteroidota</taxon>
        <taxon>Flavobacteriia</taxon>
        <taxon>Flavobacteriales</taxon>
        <taxon>Flavobacteriaceae</taxon>
        <taxon>Flagellimonas</taxon>
    </lineage>
</organism>
<protein>
    <recommendedName>
        <fullName evidence="11">Zinc metalloprotease</fullName>
        <ecNumber evidence="11">3.4.24.-</ecNumber>
    </recommendedName>
</protein>
<dbReference type="PANTHER" id="PTHR42837:SF2">
    <property type="entry name" value="MEMBRANE METALLOPROTEASE ARASP2, CHLOROPLASTIC-RELATED"/>
    <property type="match status" value="1"/>
</dbReference>
<dbReference type="InterPro" id="IPR008915">
    <property type="entry name" value="Peptidase_M50"/>
</dbReference>
<keyword evidence="8 11" id="KW-1133">Transmembrane helix</keyword>
<keyword evidence="11" id="KW-0479">Metal-binding</keyword>
<evidence type="ECO:0000259" key="12">
    <source>
        <dbReference type="Pfam" id="PF02163"/>
    </source>
</evidence>
<evidence type="ECO:0000256" key="7">
    <source>
        <dbReference type="ARBA" id="ARBA00022833"/>
    </source>
</evidence>
<dbReference type="OrthoDB" id="9782003at2"/>
<evidence type="ECO:0000256" key="5">
    <source>
        <dbReference type="ARBA" id="ARBA00022692"/>
    </source>
</evidence>
<feature type="transmembrane region" description="Helical" evidence="11">
    <location>
        <begin position="367"/>
        <end position="390"/>
    </location>
</feature>
<evidence type="ECO:0000256" key="2">
    <source>
        <dbReference type="ARBA" id="ARBA00004141"/>
    </source>
</evidence>
<evidence type="ECO:0000256" key="9">
    <source>
        <dbReference type="ARBA" id="ARBA00023049"/>
    </source>
</evidence>
<dbReference type="EC" id="3.4.24.-" evidence="11"/>
<comment type="cofactor">
    <cofactor evidence="1 11">
        <name>Zn(2+)</name>
        <dbReference type="ChEBI" id="CHEBI:29105"/>
    </cofactor>
</comment>
<feature type="transmembrane region" description="Helical" evidence="11">
    <location>
        <begin position="418"/>
        <end position="440"/>
    </location>
</feature>